<feature type="binding site" evidence="6">
    <location>
        <position position="86"/>
    </location>
    <ligand>
        <name>Mg(2+)</name>
        <dbReference type="ChEBI" id="CHEBI:18420"/>
        <label>1</label>
        <note>catalytic</note>
    </ligand>
</feature>
<dbReference type="EMBL" id="AMEM01000018">
    <property type="protein sequence ID" value="EKX90364.1"/>
    <property type="molecule type" value="Genomic_DNA"/>
</dbReference>
<dbReference type="InterPro" id="IPR000760">
    <property type="entry name" value="Inositol_monophosphatase-like"/>
</dbReference>
<comment type="caution">
    <text evidence="7">The sequence shown here is derived from an EMBL/GenBank/DDBJ whole genome shotgun (WGS) entry which is preliminary data.</text>
</comment>
<dbReference type="PATRIC" id="fig|1035195.3.peg.1423"/>
<evidence type="ECO:0000256" key="5">
    <source>
        <dbReference type="ARBA" id="ARBA00022842"/>
    </source>
</evidence>
<dbReference type="InterPro" id="IPR020550">
    <property type="entry name" value="Inositol_monophosphatase_CS"/>
</dbReference>
<evidence type="ECO:0000256" key="6">
    <source>
        <dbReference type="PIRSR" id="PIRSR600760-2"/>
    </source>
</evidence>
<feature type="binding site" evidence="6">
    <location>
        <position position="83"/>
    </location>
    <ligand>
        <name>Mg(2+)</name>
        <dbReference type="ChEBI" id="CHEBI:18420"/>
        <label>1</label>
        <note>catalytic</note>
    </ligand>
</feature>
<organism evidence="7 8">
    <name type="scientific">Corynebacterium durum F0235</name>
    <dbReference type="NCBI Taxonomy" id="1035195"/>
    <lineage>
        <taxon>Bacteria</taxon>
        <taxon>Bacillati</taxon>
        <taxon>Actinomycetota</taxon>
        <taxon>Actinomycetes</taxon>
        <taxon>Mycobacteriales</taxon>
        <taxon>Corynebacteriaceae</taxon>
        <taxon>Corynebacterium</taxon>
    </lineage>
</organism>
<dbReference type="GO" id="GO:0007165">
    <property type="term" value="P:signal transduction"/>
    <property type="evidence" value="ECO:0007669"/>
    <property type="project" value="TreeGrafter"/>
</dbReference>
<reference evidence="7 8" key="1">
    <citation type="submission" date="2012-05" db="EMBL/GenBank/DDBJ databases">
        <authorList>
            <person name="Weinstock G."/>
            <person name="Sodergren E."/>
            <person name="Lobos E.A."/>
            <person name="Fulton L."/>
            <person name="Fulton R."/>
            <person name="Courtney L."/>
            <person name="Fronick C."/>
            <person name="O'Laughlin M."/>
            <person name="Godfrey J."/>
            <person name="Wilson R.M."/>
            <person name="Miner T."/>
            <person name="Farmer C."/>
            <person name="Delehaunty K."/>
            <person name="Cordes M."/>
            <person name="Minx P."/>
            <person name="Tomlinson C."/>
            <person name="Chen J."/>
            <person name="Wollam A."/>
            <person name="Pepin K.H."/>
            <person name="Bhonagiri V."/>
            <person name="Zhang X."/>
            <person name="Suruliraj S."/>
            <person name="Warren W."/>
            <person name="Mitreva M."/>
            <person name="Mardis E.R."/>
            <person name="Wilson R.K."/>
        </authorList>
    </citation>
    <scope>NUCLEOTIDE SEQUENCE [LARGE SCALE GENOMIC DNA]</scope>
    <source>
        <strain evidence="7 8">F0235</strain>
    </source>
</reference>
<keyword evidence="8" id="KW-1185">Reference proteome</keyword>
<feature type="binding site" evidence="6">
    <location>
        <position position="68"/>
    </location>
    <ligand>
        <name>Mg(2+)</name>
        <dbReference type="ChEBI" id="CHEBI:18420"/>
        <label>1</label>
        <note>catalytic</note>
    </ligand>
</feature>
<dbReference type="Proteomes" id="UP000010445">
    <property type="component" value="Unassembled WGS sequence"/>
</dbReference>
<keyword evidence="5 6" id="KW-0460">Magnesium</keyword>
<comment type="cofactor">
    <cofactor evidence="6">
        <name>Mg(2+)</name>
        <dbReference type="ChEBI" id="CHEBI:18420"/>
    </cofactor>
</comment>
<comment type="catalytic activity">
    <reaction evidence="1">
        <text>a myo-inositol phosphate + H2O = myo-inositol + phosphate</text>
        <dbReference type="Rhea" id="RHEA:24056"/>
        <dbReference type="ChEBI" id="CHEBI:15377"/>
        <dbReference type="ChEBI" id="CHEBI:17268"/>
        <dbReference type="ChEBI" id="CHEBI:43474"/>
        <dbReference type="ChEBI" id="CHEBI:84139"/>
        <dbReference type="EC" id="3.1.3.25"/>
    </reaction>
</comment>
<dbReference type="GO" id="GO:0046872">
    <property type="term" value="F:metal ion binding"/>
    <property type="evidence" value="ECO:0007669"/>
    <property type="project" value="UniProtKB-KW"/>
</dbReference>
<keyword evidence="3 6" id="KW-0479">Metal-binding</keyword>
<gene>
    <name evidence="7" type="ORF">HMPREF9997_01579</name>
</gene>
<evidence type="ECO:0000256" key="2">
    <source>
        <dbReference type="ARBA" id="ARBA00013106"/>
    </source>
</evidence>
<dbReference type="HOGENOM" id="CLU_044118_0_2_11"/>
<feature type="binding site" evidence="6">
    <location>
        <position position="214"/>
    </location>
    <ligand>
        <name>Mg(2+)</name>
        <dbReference type="ChEBI" id="CHEBI:18420"/>
        <label>1</label>
        <note>catalytic</note>
    </ligand>
</feature>
<dbReference type="CDD" id="cd01637">
    <property type="entry name" value="IMPase_like"/>
    <property type="match status" value="1"/>
</dbReference>
<name>L1MHG0_9CORY</name>
<dbReference type="PRINTS" id="PR00377">
    <property type="entry name" value="IMPHPHTASES"/>
</dbReference>
<evidence type="ECO:0000313" key="8">
    <source>
        <dbReference type="Proteomes" id="UP000010445"/>
    </source>
</evidence>
<dbReference type="Gene3D" id="3.40.190.80">
    <property type="match status" value="1"/>
</dbReference>
<accession>L1MHG0</accession>
<dbReference type="GO" id="GO:0006020">
    <property type="term" value="P:inositol metabolic process"/>
    <property type="evidence" value="ECO:0007669"/>
    <property type="project" value="TreeGrafter"/>
</dbReference>
<dbReference type="PANTHER" id="PTHR20854">
    <property type="entry name" value="INOSITOL MONOPHOSPHATASE"/>
    <property type="match status" value="1"/>
</dbReference>
<dbReference type="PROSITE" id="PS00630">
    <property type="entry name" value="IMP_2"/>
    <property type="match status" value="1"/>
</dbReference>
<dbReference type="Gene3D" id="3.30.540.10">
    <property type="entry name" value="Fructose-1,6-Bisphosphatase, subunit A, domain 1"/>
    <property type="match status" value="1"/>
</dbReference>
<protein>
    <recommendedName>
        <fullName evidence="2">inositol-phosphate phosphatase</fullName>
        <ecNumber evidence="2">3.1.3.25</ecNumber>
    </recommendedName>
</protein>
<dbReference type="EC" id="3.1.3.25" evidence="2"/>
<dbReference type="GO" id="GO:0008934">
    <property type="term" value="F:inositol monophosphate 1-phosphatase activity"/>
    <property type="evidence" value="ECO:0007669"/>
    <property type="project" value="TreeGrafter"/>
</dbReference>
<evidence type="ECO:0000256" key="3">
    <source>
        <dbReference type="ARBA" id="ARBA00022723"/>
    </source>
</evidence>
<evidence type="ECO:0000313" key="7">
    <source>
        <dbReference type="EMBL" id="EKX90364.1"/>
    </source>
</evidence>
<proteinExistence type="predicted"/>
<evidence type="ECO:0000256" key="4">
    <source>
        <dbReference type="ARBA" id="ARBA00022801"/>
    </source>
</evidence>
<dbReference type="eggNOG" id="COG0483">
    <property type="taxonomic scope" value="Bacteria"/>
</dbReference>
<dbReference type="InterPro" id="IPR020583">
    <property type="entry name" value="Inositol_monoP_metal-BS"/>
</dbReference>
<dbReference type="Pfam" id="PF00459">
    <property type="entry name" value="Inositol_P"/>
    <property type="match status" value="1"/>
</dbReference>
<keyword evidence="4" id="KW-0378">Hydrolase</keyword>
<dbReference type="GO" id="GO:0046854">
    <property type="term" value="P:phosphatidylinositol phosphate biosynthetic process"/>
    <property type="evidence" value="ECO:0007669"/>
    <property type="project" value="InterPro"/>
</dbReference>
<dbReference type="AlphaFoldDB" id="L1MHG0"/>
<dbReference type="SUPFAM" id="SSF56655">
    <property type="entry name" value="Carbohydrate phosphatase"/>
    <property type="match status" value="1"/>
</dbReference>
<dbReference type="STRING" id="1035195.HMPREF9997_01579"/>
<sequence length="263" mass="27742">MTDMWTRELLAVAEAVVGDAERVFRSSIGAEPMITKGAGDFATETDMKIEQRVRETLAERTGLPVFGEEGGGSLDEDTVWVVDPVDGTSNFSAGNPMCSTIVSLLHYGTPVVGVISLPMLGKRLTAVHGSPLYVNGVAQKTLEESSPLVAQVGFGSIVSAVDSRFPTMRRQALMRMLADLYPRLRVTGSVGVDLAFTALGTFGGSISFSPHVWDNAAGVLLVRSAGGVVTDLDGNTWGPRSHGVIAGTPLVHHALMSTIEQSG</sequence>
<dbReference type="PANTHER" id="PTHR20854:SF4">
    <property type="entry name" value="INOSITOL-1-MONOPHOSPHATASE-RELATED"/>
    <property type="match status" value="1"/>
</dbReference>
<dbReference type="PROSITE" id="PS00629">
    <property type="entry name" value="IMP_1"/>
    <property type="match status" value="1"/>
</dbReference>
<evidence type="ECO:0000256" key="1">
    <source>
        <dbReference type="ARBA" id="ARBA00001033"/>
    </source>
</evidence>